<organism evidence="1 2">
    <name type="scientific">Aspergillus terreus</name>
    <dbReference type="NCBI Taxonomy" id="33178"/>
    <lineage>
        <taxon>Eukaryota</taxon>
        <taxon>Fungi</taxon>
        <taxon>Dikarya</taxon>
        <taxon>Ascomycota</taxon>
        <taxon>Pezizomycotina</taxon>
        <taxon>Eurotiomycetes</taxon>
        <taxon>Eurotiomycetidae</taxon>
        <taxon>Eurotiales</taxon>
        <taxon>Aspergillaceae</taxon>
        <taxon>Aspergillus</taxon>
        <taxon>Aspergillus subgen. Circumdati</taxon>
    </lineage>
</organism>
<dbReference type="Proteomes" id="UP000452235">
    <property type="component" value="Unassembled WGS sequence"/>
</dbReference>
<evidence type="ECO:0000313" key="1">
    <source>
        <dbReference type="EMBL" id="GFF12211.1"/>
    </source>
</evidence>
<protein>
    <submittedName>
        <fullName evidence="1">Uncharacterized protein</fullName>
    </submittedName>
</protein>
<dbReference type="OrthoDB" id="3034003at2759"/>
<comment type="caution">
    <text evidence="1">The sequence shown here is derived from an EMBL/GenBank/DDBJ whole genome shotgun (WGS) entry which is preliminary data.</text>
</comment>
<name>A0A5M3YLN6_ASPTE</name>
<dbReference type="EMBL" id="BLJY01000001">
    <property type="protein sequence ID" value="GFF12211.1"/>
    <property type="molecule type" value="Genomic_DNA"/>
</dbReference>
<sequence>MMEITVGQVSGLLALGSFVLQILIPTILILGLTGVLRDRNNGATWSVAGRILQSSWWPTILRFETVTADGLPWDISFIVKMVPLSLLLISITGVITPLGLHDTLVAAPVQAVPFEYAMDESPFGYGTPPRSNLSFNRRCGAFEPVQCPGSDTVIVSHSNGSWELPYGYNLNVPDEVYQTFSSGTGGKGTSVSNFFDIQWRQYSIEQELTSNNNSQYLVGVYRQLESIILDTDRVLIEGLVVDMNNTQVGLRNHTVPTGSRNGALWSEDLLFIQPETECVSHNLSIDFSIAKSDYYSSSFNSQTLAAINISLVDHGGFTDIVQKYPSGYWTDAQNDPQLRERAYKAAWVANAATMLYFNVTNPKSSKRKSFSYLDSHIGREFSLFGDADLRQFQGLRTSQLFDFATNTSTLISTGIGGNATRYPNPWNVDQDYFDEARLLCAGAGGLDRANISNIDVSCGLLLGAAHRVDGVETSIFEQGTRWSMPIYTCATAVKTAIKTVEFKAQGTRLRDAQVVSITDKVYDNNSPAPLWGVENLQLNLSDVRPLWGLVAEDRANRPNLATVRKSHLYLPGYTTALGGYTPSDNMPGASFHSVALGRAYSIGSTSMYDDDMGDYTGRTNVALFTRMQELSRTPDTAAHILNLFFTDITSNLIVGTRSLLGSPRDAGYDGAGTINSNAAPLVKRVKFDYLYGIPAYTTLALLFLVALVVLTLVLLGRITLQRVRRLLARTSTGRILTTGIYPEYSNLDMRSNDWIRSAGRKDIDLAGAVPTSDAEFIPLNQAHLQGKS</sequence>
<dbReference type="VEuPathDB" id="FungiDB:ATEG_01233"/>
<keyword evidence="2" id="KW-1185">Reference proteome</keyword>
<proteinExistence type="predicted"/>
<evidence type="ECO:0000313" key="2">
    <source>
        <dbReference type="Proteomes" id="UP000452235"/>
    </source>
</evidence>
<gene>
    <name evidence="1" type="ORF">ATEIFO6365_0001043400</name>
</gene>
<reference evidence="1 2" key="1">
    <citation type="submission" date="2020-01" db="EMBL/GenBank/DDBJ databases">
        <title>Aspergillus terreus IFO 6365 whole genome shotgun sequence.</title>
        <authorList>
            <person name="Kanamasa S."/>
            <person name="Takahashi H."/>
        </authorList>
    </citation>
    <scope>NUCLEOTIDE SEQUENCE [LARGE SCALE GENOMIC DNA]</scope>
    <source>
        <strain evidence="1 2">IFO 6365</strain>
    </source>
</reference>
<accession>A0A5M3YLN6</accession>
<dbReference type="AlphaFoldDB" id="A0A5M3YLN6"/>